<sequence length="83" mass="8739">MNNALLPAFQRLIEKAADVEGIDQEVLGRVLGHLSADLSARLAIVQRKIEGAAVILERAIDTLKAQQGMNSVGPCRGGQDCGG</sequence>
<comment type="caution">
    <text evidence="1">The sequence shown here is derived from an EMBL/GenBank/DDBJ whole genome shotgun (WGS) entry which is preliminary data.</text>
</comment>
<reference evidence="1 2" key="1">
    <citation type="submission" date="2020-08" db="EMBL/GenBank/DDBJ databases">
        <title>Genomic Encyclopedia of Type Strains, Phase IV (KMG-IV): sequencing the most valuable type-strain genomes for metagenomic binning, comparative biology and taxonomic classification.</title>
        <authorList>
            <person name="Goeker M."/>
        </authorList>
    </citation>
    <scope>NUCLEOTIDE SEQUENCE [LARGE SCALE GENOMIC DNA]</scope>
    <source>
        <strain evidence="1 2">DSM 100211</strain>
    </source>
</reference>
<dbReference type="AlphaFoldDB" id="A0A7W6D8T2"/>
<keyword evidence="1" id="KW-0969">Cilium</keyword>
<organism evidence="1 2">
    <name type="scientific">Mycoplana azooxidifex</name>
    <dbReference type="NCBI Taxonomy" id="1636188"/>
    <lineage>
        <taxon>Bacteria</taxon>
        <taxon>Pseudomonadati</taxon>
        <taxon>Pseudomonadota</taxon>
        <taxon>Alphaproteobacteria</taxon>
        <taxon>Hyphomicrobiales</taxon>
        <taxon>Rhizobiaceae</taxon>
        <taxon>Mycoplana</taxon>
    </lineage>
</organism>
<keyword evidence="1" id="KW-0966">Cell projection</keyword>
<accession>A0A7W6D8T2</accession>
<dbReference type="Proteomes" id="UP000574761">
    <property type="component" value="Unassembled WGS sequence"/>
</dbReference>
<proteinExistence type="predicted"/>
<keyword evidence="1" id="KW-0282">Flagellum</keyword>
<protein>
    <submittedName>
        <fullName evidence="1">Flagellar motor switch protein FliG</fullName>
    </submittedName>
</protein>
<keyword evidence="2" id="KW-1185">Reference proteome</keyword>
<evidence type="ECO:0000313" key="2">
    <source>
        <dbReference type="Proteomes" id="UP000574761"/>
    </source>
</evidence>
<gene>
    <name evidence="1" type="ORF">GGQ64_003268</name>
</gene>
<evidence type="ECO:0000313" key="1">
    <source>
        <dbReference type="EMBL" id="MBB3978054.1"/>
    </source>
</evidence>
<name>A0A7W6D8T2_9HYPH</name>
<dbReference type="EMBL" id="JACIEE010000006">
    <property type="protein sequence ID" value="MBB3978054.1"/>
    <property type="molecule type" value="Genomic_DNA"/>
</dbReference>